<dbReference type="EMBL" id="DF836653">
    <property type="protein sequence ID" value="GAN10519.1"/>
    <property type="molecule type" value="Genomic_DNA"/>
</dbReference>
<evidence type="ECO:0000313" key="1">
    <source>
        <dbReference type="EMBL" id="GAN10519.1"/>
    </source>
</evidence>
<dbReference type="Proteomes" id="UP000053815">
    <property type="component" value="Unassembled WGS sequence"/>
</dbReference>
<keyword evidence="2" id="KW-1185">Reference proteome</keyword>
<protein>
    <submittedName>
        <fullName evidence="1">Uncharacterized protein</fullName>
    </submittedName>
</protein>
<name>A0A0C9MSU9_9FUNG</name>
<evidence type="ECO:0000313" key="2">
    <source>
        <dbReference type="Proteomes" id="UP000053815"/>
    </source>
</evidence>
<gene>
    <name evidence="1" type="ORF">MAM1_0364d10060</name>
</gene>
<reference evidence="1" key="1">
    <citation type="submission" date="2014-09" db="EMBL/GenBank/DDBJ databases">
        <title>Draft genome sequence of an oleaginous Mucoromycotina fungus Mucor ambiguus NBRC6742.</title>
        <authorList>
            <person name="Takeda I."/>
            <person name="Yamane N."/>
            <person name="Morita T."/>
            <person name="Tamano K."/>
            <person name="Machida M."/>
            <person name="Baker S."/>
            <person name="Koike H."/>
        </authorList>
    </citation>
    <scope>NUCLEOTIDE SEQUENCE</scope>
    <source>
        <strain evidence="1">NBRC 6742</strain>
    </source>
</reference>
<sequence>MLKESGAAPTTMVFDGLPLLFQAKNTYKTFPLSLGSAFKCLIIVIDQVFGFRARQAVLDQGLELHKQARLAEANSV</sequence>
<accession>A0A0C9MSU9</accession>
<dbReference type="AlphaFoldDB" id="A0A0C9MSU9"/>
<proteinExistence type="predicted"/>
<organism evidence="1">
    <name type="scientific">Mucor ambiguus</name>
    <dbReference type="NCBI Taxonomy" id="91626"/>
    <lineage>
        <taxon>Eukaryota</taxon>
        <taxon>Fungi</taxon>
        <taxon>Fungi incertae sedis</taxon>
        <taxon>Mucoromycota</taxon>
        <taxon>Mucoromycotina</taxon>
        <taxon>Mucoromycetes</taxon>
        <taxon>Mucorales</taxon>
        <taxon>Mucorineae</taxon>
        <taxon>Mucoraceae</taxon>
        <taxon>Mucor</taxon>
    </lineage>
</organism>